<dbReference type="InterPro" id="IPR027417">
    <property type="entry name" value="P-loop_NTPase"/>
</dbReference>
<keyword evidence="1" id="KW-0547">Nucleotide-binding</keyword>
<dbReference type="InterPro" id="IPR002078">
    <property type="entry name" value="Sigma_54_int"/>
</dbReference>
<dbReference type="PROSITE" id="PS00675">
    <property type="entry name" value="SIGMA54_INTERACT_1"/>
    <property type="match status" value="1"/>
</dbReference>
<keyword evidence="4" id="KW-0238">DNA-binding</keyword>
<keyword evidence="2" id="KW-0067">ATP-binding</keyword>
<evidence type="ECO:0000256" key="1">
    <source>
        <dbReference type="ARBA" id="ARBA00022741"/>
    </source>
</evidence>
<evidence type="ECO:0000256" key="5">
    <source>
        <dbReference type="ARBA" id="ARBA00023163"/>
    </source>
</evidence>
<keyword evidence="5" id="KW-0804">Transcription</keyword>
<evidence type="ECO:0000313" key="7">
    <source>
        <dbReference type="EMBL" id="RHJ84037.1"/>
    </source>
</evidence>
<dbReference type="Pfam" id="PF02954">
    <property type="entry name" value="HTH_8"/>
    <property type="match status" value="1"/>
</dbReference>
<dbReference type="InterPro" id="IPR058031">
    <property type="entry name" value="AAA_lid_NorR"/>
</dbReference>
<dbReference type="SUPFAM" id="SSF52540">
    <property type="entry name" value="P-loop containing nucleoside triphosphate hydrolases"/>
    <property type="match status" value="1"/>
</dbReference>
<dbReference type="InterPro" id="IPR002197">
    <property type="entry name" value="HTH_Fis"/>
</dbReference>
<evidence type="ECO:0000313" key="8">
    <source>
        <dbReference type="Proteomes" id="UP000284841"/>
    </source>
</evidence>
<dbReference type="CDD" id="cd00009">
    <property type="entry name" value="AAA"/>
    <property type="match status" value="1"/>
</dbReference>
<comment type="caution">
    <text evidence="7">The sequence shown here is derived from an EMBL/GenBank/DDBJ whole genome shotgun (WGS) entry which is preliminary data.</text>
</comment>
<dbReference type="EMBL" id="QRMS01000007">
    <property type="protein sequence ID" value="RHJ84037.1"/>
    <property type="molecule type" value="Genomic_DNA"/>
</dbReference>
<keyword evidence="3" id="KW-0805">Transcription regulation</keyword>
<name>A0A415DUX7_9FIRM</name>
<feature type="domain" description="Sigma-54 factor interaction" evidence="6">
    <location>
        <begin position="275"/>
        <end position="505"/>
    </location>
</feature>
<dbReference type="GO" id="GO:0006355">
    <property type="term" value="P:regulation of DNA-templated transcription"/>
    <property type="evidence" value="ECO:0007669"/>
    <property type="project" value="InterPro"/>
</dbReference>
<dbReference type="PROSITE" id="PS50045">
    <property type="entry name" value="SIGMA54_INTERACT_4"/>
    <property type="match status" value="1"/>
</dbReference>
<evidence type="ECO:0000256" key="2">
    <source>
        <dbReference type="ARBA" id="ARBA00022840"/>
    </source>
</evidence>
<gene>
    <name evidence="7" type="ORF">DW099_17710</name>
</gene>
<dbReference type="RefSeq" id="WP_118336558.1">
    <property type="nucleotide sequence ID" value="NZ_AP025567.1"/>
</dbReference>
<dbReference type="PROSITE" id="PS00688">
    <property type="entry name" value="SIGMA54_INTERACT_3"/>
    <property type="match status" value="1"/>
</dbReference>
<dbReference type="Pfam" id="PF25601">
    <property type="entry name" value="AAA_lid_14"/>
    <property type="match status" value="1"/>
</dbReference>
<dbReference type="Gene3D" id="1.10.8.60">
    <property type="match status" value="1"/>
</dbReference>
<dbReference type="STRING" id="1776384.GCA_900086585_00412"/>
<dbReference type="AlphaFoldDB" id="A0A415DUX7"/>
<sequence>MDKNCMTIDLKGYIREMGASVLEFAATSRLLPFAFPCGSIIPGDIVIYVNTNPTGRIELNQYSSVFRLPETDCKNLLYAYASSNNNVQNIVKYNFDFKSNPYILDTVFDGKKIELTADAHGYITKIIADDSRFAEELSPMTEVLLVIGNEGLKMMLHDDHQKIIRAITERSYDAYIQPDYFQKHLVSITDLFDCQIATAMQQILTYKNLEKAIVIEEKRLAIKPLLIDGQKAILKFYGPEAIYQELSQNFNLYKELARCGDVNEEHNVLNTTFSLWGNDEKIKTIQFLLQKSCRTDVTIMLTGESGTGKSYLARKIHESSRRSQKKFVPVNCAAIPYNLIESEMFGYEEGAFTGARKGGHEGYFRIADGGTLFLDEITEIPISLQGKLLEAIQNKHFFRVGGTEKVQADIRIIAATNKDLKELVAAKEFREDLYYRLNVFPIEIPPLRQRIDSLEYIIADILPELSYRCNVNPLILGTDALQKLKAYAWPGNIRELSNVLEKAIILSDGKVILEEDIMLPENHCMAEERTLKERKEAFEKALILEALQTCNYERNKTAALLGIGRTSLFEKMRKYDVLTGEETDDNRSY</sequence>
<dbReference type="PANTHER" id="PTHR32071:SF57">
    <property type="entry name" value="C4-DICARBOXYLATE TRANSPORT TRANSCRIPTIONAL REGULATORY PROTEIN DCTD"/>
    <property type="match status" value="1"/>
</dbReference>
<proteinExistence type="predicted"/>
<accession>A0A415DUX7</accession>
<dbReference type="InterPro" id="IPR003593">
    <property type="entry name" value="AAA+_ATPase"/>
</dbReference>
<evidence type="ECO:0000256" key="4">
    <source>
        <dbReference type="ARBA" id="ARBA00023125"/>
    </source>
</evidence>
<dbReference type="PANTHER" id="PTHR32071">
    <property type="entry name" value="TRANSCRIPTIONAL REGULATORY PROTEIN"/>
    <property type="match status" value="1"/>
</dbReference>
<evidence type="ECO:0000259" key="6">
    <source>
        <dbReference type="PROSITE" id="PS50045"/>
    </source>
</evidence>
<dbReference type="OrthoDB" id="9803970at2"/>
<dbReference type="Gene3D" id="3.40.50.300">
    <property type="entry name" value="P-loop containing nucleotide triphosphate hydrolases"/>
    <property type="match status" value="1"/>
</dbReference>
<dbReference type="InterPro" id="IPR025944">
    <property type="entry name" value="Sigma_54_int_dom_CS"/>
</dbReference>
<reference evidence="7 8" key="1">
    <citation type="submission" date="2018-08" db="EMBL/GenBank/DDBJ databases">
        <title>A genome reference for cultivated species of the human gut microbiota.</title>
        <authorList>
            <person name="Zou Y."/>
            <person name="Xue W."/>
            <person name="Luo G."/>
        </authorList>
    </citation>
    <scope>NUCLEOTIDE SEQUENCE [LARGE SCALE GENOMIC DNA]</scope>
    <source>
        <strain evidence="7 8">AM07-24</strain>
    </source>
</reference>
<dbReference type="PROSITE" id="PS00676">
    <property type="entry name" value="SIGMA54_INTERACT_2"/>
    <property type="match status" value="1"/>
</dbReference>
<dbReference type="InterPro" id="IPR009057">
    <property type="entry name" value="Homeodomain-like_sf"/>
</dbReference>
<protein>
    <submittedName>
        <fullName evidence="7">AAA family ATPase</fullName>
    </submittedName>
</protein>
<dbReference type="InterPro" id="IPR025943">
    <property type="entry name" value="Sigma_54_int_dom_ATP-bd_2"/>
</dbReference>
<dbReference type="Proteomes" id="UP000284841">
    <property type="component" value="Unassembled WGS sequence"/>
</dbReference>
<dbReference type="Gene3D" id="1.10.10.60">
    <property type="entry name" value="Homeodomain-like"/>
    <property type="match status" value="1"/>
</dbReference>
<dbReference type="Pfam" id="PF00158">
    <property type="entry name" value="Sigma54_activat"/>
    <property type="match status" value="1"/>
</dbReference>
<dbReference type="GO" id="GO:0005524">
    <property type="term" value="F:ATP binding"/>
    <property type="evidence" value="ECO:0007669"/>
    <property type="project" value="UniProtKB-KW"/>
</dbReference>
<dbReference type="InterPro" id="IPR025662">
    <property type="entry name" value="Sigma_54_int_dom_ATP-bd_1"/>
</dbReference>
<organism evidence="7 8">
    <name type="scientific">Emergencia timonensis</name>
    <dbReference type="NCBI Taxonomy" id="1776384"/>
    <lineage>
        <taxon>Bacteria</taxon>
        <taxon>Bacillati</taxon>
        <taxon>Bacillota</taxon>
        <taxon>Clostridia</taxon>
        <taxon>Peptostreptococcales</taxon>
        <taxon>Anaerovoracaceae</taxon>
        <taxon>Emergencia</taxon>
    </lineage>
</organism>
<dbReference type="SUPFAM" id="SSF46689">
    <property type="entry name" value="Homeodomain-like"/>
    <property type="match status" value="1"/>
</dbReference>
<dbReference type="PRINTS" id="PR01590">
    <property type="entry name" value="HTHFIS"/>
</dbReference>
<evidence type="ECO:0000256" key="3">
    <source>
        <dbReference type="ARBA" id="ARBA00023015"/>
    </source>
</evidence>
<dbReference type="SMART" id="SM00382">
    <property type="entry name" value="AAA"/>
    <property type="match status" value="1"/>
</dbReference>
<dbReference type="FunFam" id="3.40.50.300:FF:000006">
    <property type="entry name" value="DNA-binding transcriptional regulator NtrC"/>
    <property type="match status" value="1"/>
</dbReference>
<keyword evidence="8" id="KW-1185">Reference proteome</keyword>
<dbReference type="GO" id="GO:0043565">
    <property type="term" value="F:sequence-specific DNA binding"/>
    <property type="evidence" value="ECO:0007669"/>
    <property type="project" value="InterPro"/>
</dbReference>